<dbReference type="EMBL" id="LS483426">
    <property type="protein sequence ID" value="SQH24963.1"/>
    <property type="molecule type" value="Genomic_DNA"/>
</dbReference>
<keyword evidence="1" id="KW-0175">Coiled coil</keyword>
<sequence length="570" mass="66325">MFWQQNLNDIFTTLSPQDRKNVAQQILAPKHIFWNADKKVFEYKESVQTLAQAANAVPTSFKKLKVLANQVAQSLSLLQNDYHEATQIADYLENMLEKIQLFDCDNDLEQHICKQNVYRAFIYAAADVIRNKQNLELPPNARKLHVNAVKVFINEVYLKQQLLGYAFKTVRNRQLLAHPHPLMSQFLAHEQKTRQLEVVRASGYLFAIAPMLEYSSNPFGIRRFLEEERLFGGSLLLHGASYNAAYLSGSRPPTELFFQKQIEFIITIQGNIRKVVMDFMEQLDVYHEERLLTLLFAPFGTSSGSLQQEVHKRLADYEKLLTVGILEPLANSLRRLPNHQDEFDFIYVSMRQLLGKMIAALQDFQMQPALLLDDQVKSLLGRLTAYATFLEKRRSDVFAELEQNQWAENHKQTLLPMKHVRGVAKDYLDEYRKRKYAVDKQQRLLEQTESLLDKLFKRKAAQERELEELKKDLRKVQYEAHKQLCYPPESVLQLTVRMEFETQLNVRPEERNLAFPDGDNGVSRLPMVLTLPENRLQFDVNAFAKAVNVGEHEDEEKMLHEAEKVLLKRT</sequence>
<name>A0AAX2J3L7_KINKI</name>
<organism evidence="2 3">
    <name type="scientific">Kingella kingae</name>
    <dbReference type="NCBI Taxonomy" id="504"/>
    <lineage>
        <taxon>Bacteria</taxon>
        <taxon>Pseudomonadati</taxon>
        <taxon>Pseudomonadota</taxon>
        <taxon>Betaproteobacteria</taxon>
        <taxon>Neisseriales</taxon>
        <taxon>Neisseriaceae</taxon>
        <taxon>Kingella</taxon>
    </lineage>
</organism>
<evidence type="ECO:0000256" key="1">
    <source>
        <dbReference type="SAM" id="Coils"/>
    </source>
</evidence>
<evidence type="ECO:0000313" key="2">
    <source>
        <dbReference type="EMBL" id="SQH24963.1"/>
    </source>
</evidence>
<feature type="coiled-coil region" evidence="1">
    <location>
        <begin position="438"/>
        <end position="479"/>
    </location>
</feature>
<proteinExistence type="predicted"/>
<dbReference type="AlphaFoldDB" id="A0AAX2J3L7"/>
<dbReference type="GeneID" id="93262451"/>
<accession>A0AAX2J3L7</accession>
<reference evidence="2 3" key="1">
    <citation type="submission" date="2018-06" db="EMBL/GenBank/DDBJ databases">
        <authorList>
            <consortium name="Pathogen Informatics"/>
            <person name="Doyle S."/>
        </authorList>
    </citation>
    <scope>NUCLEOTIDE SEQUENCE [LARGE SCALE GENOMIC DNA]</scope>
    <source>
        <strain evidence="2 3">NCTC10529</strain>
    </source>
</reference>
<dbReference type="RefSeq" id="WP_155114347.1">
    <property type="nucleotide sequence ID" value="NZ_CP091518.1"/>
</dbReference>
<protein>
    <submittedName>
        <fullName evidence="2">Uncharacterized protein</fullName>
    </submittedName>
</protein>
<dbReference type="Proteomes" id="UP000248598">
    <property type="component" value="Chromosome 1"/>
</dbReference>
<evidence type="ECO:0000313" key="3">
    <source>
        <dbReference type="Proteomes" id="UP000248598"/>
    </source>
</evidence>
<gene>
    <name evidence="2" type="ORF">NCTC10529_01158</name>
</gene>